<gene>
    <name evidence="1" type="ORF">CDL10_03410</name>
</gene>
<evidence type="ECO:0000313" key="1">
    <source>
        <dbReference type="EMBL" id="PJR03674.1"/>
    </source>
</evidence>
<reference evidence="1 2" key="1">
    <citation type="submission" date="2017-06" db="EMBL/GenBank/DDBJ databases">
        <title>Description of Avrilella dinanensis gen. nov. sp. nov.</title>
        <authorList>
            <person name="Leyer C."/>
            <person name="Sassi M."/>
            <person name="Minet J."/>
            <person name="Kayal S."/>
            <person name="Cattoir V."/>
        </authorList>
    </citation>
    <scope>NUCLEOTIDE SEQUENCE [LARGE SCALE GENOMIC DNA]</scope>
    <source>
        <strain evidence="1 2">UR159</strain>
    </source>
</reference>
<dbReference type="Proteomes" id="UP000231960">
    <property type="component" value="Unassembled WGS sequence"/>
</dbReference>
<dbReference type="AlphaFoldDB" id="A0A2M9R493"/>
<accession>A0A2M9R493</accession>
<sequence>MRYFLFLFGFAFLVSCQSDGLSVKQAQNLVADYIENYPVYESENIRIGEVKLSYRKDADKIRLIQQLADEGYLSVEESKNKKKFLSKDSLWVSTIGLERPASKYVITQKKNKVELQTYRYVLQEDSEVSLKMNRKNKATVTAKLVKEPTPFAGLGKDKNPNTTFITRGFDLKYHQDRGWEVK</sequence>
<organism evidence="1 2">
    <name type="scientific">Avrilella dinanensis</name>
    <dbReference type="NCBI Taxonomy" id="2008672"/>
    <lineage>
        <taxon>Bacteria</taxon>
        <taxon>Pseudomonadati</taxon>
        <taxon>Bacteroidota</taxon>
        <taxon>Flavobacteriia</taxon>
        <taxon>Flavobacteriales</taxon>
        <taxon>Flavobacteriaceae</taxon>
        <taxon>Avrilella</taxon>
    </lineage>
</organism>
<protein>
    <submittedName>
        <fullName evidence="1">Uncharacterized protein</fullName>
    </submittedName>
</protein>
<dbReference type="EMBL" id="NIPO01000001">
    <property type="protein sequence ID" value="PJR03674.1"/>
    <property type="molecule type" value="Genomic_DNA"/>
</dbReference>
<keyword evidence="2" id="KW-1185">Reference proteome</keyword>
<comment type="caution">
    <text evidence="1">The sequence shown here is derived from an EMBL/GenBank/DDBJ whole genome shotgun (WGS) entry which is preliminary data.</text>
</comment>
<name>A0A2M9R493_9FLAO</name>
<dbReference type="PROSITE" id="PS51257">
    <property type="entry name" value="PROKAR_LIPOPROTEIN"/>
    <property type="match status" value="1"/>
</dbReference>
<evidence type="ECO:0000313" key="2">
    <source>
        <dbReference type="Proteomes" id="UP000231960"/>
    </source>
</evidence>
<dbReference type="RefSeq" id="WP_100677242.1">
    <property type="nucleotide sequence ID" value="NZ_NIPO01000001.1"/>
</dbReference>
<dbReference type="OrthoDB" id="1148341at2"/>
<proteinExistence type="predicted"/>